<sequence>MKQSGSDVVSAGIDELVNRLRQDGVEAGETAAAAILADARQQAAALLADATRQAEQLIADAQQQAQRQQQAAAEAMQIAFRDLVLDMKSMLEQRFSADVSRLVRQQIDQPQLLAKLVQAAAGRLLEQAELPQEGDLELLLPPHILALDDIRRAPESAMQGPLADLAFALQADMLRDGVTLANRSDDHNGIKLVLRGQQVEVDLSDRAIAGLLLGYLQPRFRAILDGIIR</sequence>
<gene>
    <name evidence="2" type="ORF">WG929_03865</name>
</gene>
<protein>
    <submittedName>
        <fullName evidence="2">HrpE/YscL family type III secretion apparatus protein</fullName>
    </submittedName>
</protein>
<feature type="coiled-coil region" evidence="1">
    <location>
        <begin position="36"/>
        <end position="78"/>
    </location>
</feature>
<proteinExistence type="predicted"/>
<dbReference type="Proteomes" id="UP001620597">
    <property type="component" value="Unassembled WGS sequence"/>
</dbReference>
<keyword evidence="3" id="KW-1185">Reference proteome</keyword>
<comment type="caution">
    <text evidence="2">The sequence shown here is derived from an EMBL/GenBank/DDBJ whole genome shotgun (WGS) entry which is preliminary data.</text>
</comment>
<reference evidence="2 3" key="1">
    <citation type="submission" date="2024-03" db="EMBL/GenBank/DDBJ databases">
        <title>High-quality draft genome sequence of Oceanobacter sp. wDCs-4.</title>
        <authorList>
            <person name="Dong C."/>
        </authorList>
    </citation>
    <scope>NUCLEOTIDE SEQUENCE [LARGE SCALE GENOMIC DNA]</scope>
    <source>
        <strain evidence="3">wDCs-4</strain>
    </source>
</reference>
<keyword evidence="1" id="KW-0175">Coiled coil</keyword>
<dbReference type="InterPro" id="IPR009335">
    <property type="entry name" value="T3SS_HrpE/ATPase_suE"/>
</dbReference>
<name>A0ABW8NF00_9GAMM</name>
<evidence type="ECO:0000256" key="1">
    <source>
        <dbReference type="SAM" id="Coils"/>
    </source>
</evidence>
<dbReference type="EMBL" id="JBBKTX010000003">
    <property type="protein sequence ID" value="MFK4751541.1"/>
    <property type="molecule type" value="Genomic_DNA"/>
</dbReference>
<evidence type="ECO:0000313" key="2">
    <source>
        <dbReference type="EMBL" id="MFK4751541.1"/>
    </source>
</evidence>
<accession>A0ABW8NF00</accession>
<dbReference type="RefSeq" id="WP_416204986.1">
    <property type="nucleotide sequence ID" value="NZ_JBBKTX010000003.1"/>
</dbReference>
<evidence type="ECO:0000313" key="3">
    <source>
        <dbReference type="Proteomes" id="UP001620597"/>
    </source>
</evidence>
<organism evidence="2 3">
    <name type="scientific">Oceanobacter antarcticus</name>
    <dbReference type="NCBI Taxonomy" id="3133425"/>
    <lineage>
        <taxon>Bacteria</taxon>
        <taxon>Pseudomonadati</taxon>
        <taxon>Pseudomonadota</taxon>
        <taxon>Gammaproteobacteria</taxon>
        <taxon>Oceanospirillales</taxon>
        <taxon>Oceanospirillaceae</taxon>
        <taxon>Oceanobacter</taxon>
    </lineage>
</organism>
<dbReference type="Pfam" id="PF06188">
    <property type="entry name" value="HrpE"/>
    <property type="match status" value="1"/>
</dbReference>